<dbReference type="GO" id="GO:0009742">
    <property type="term" value="P:brassinosteroid mediated signaling pathway"/>
    <property type="evidence" value="ECO:0007669"/>
    <property type="project" value="InterPro"/>
</dbReference>
<dbReference type="Gene3D" id="1.10.510.10">
    <property type="entry name" value="Transferase(Phosphotransferase) domain 1"/>
    <property type="match status" value="1"/>
</dbReference>
<dbReference type="AlphaFoldDB" id="A0AA39T7Z6"/>
<dbReference type="GO" id="GO:0004672">
    <property type="term" value="F:protein kinase activity"/>
    <property type="evidence" value="ECO:0007669"/>
    <property type="project" value="InterPro"/>
</dbReference>
<evidence type="ECO:0000313" key="3">
    <source>
        <dbReference type="Proteomes" id="UP001168877"/>
    </source>
</evidence>
<dbReference type="PANTHER" id="PTHR45863">
    <property type="entry name" value="SERINE/THREONINE-PROTEIN KINASE BSK5"/>
    <property type="match status" value="1"/>
</dbReference>
<protein>
    <recommendedName>
        <fullName evidence="4">Serine-threonine/tyrosine-protein kinase catalytic domain-containing protein</fullName>
    </recommendedName>
</protein>
<dbReference type="GO" id="GO:0005524">
    <property type="term" value="F:ATP binding"/>
    <property type="evidence" value="ECO:0007669"/>
    <property type="project" value="UniProtKB-KW"/>
</dbReference>
<reference evidence="2" key="1">
    <citation type="journal article" date="2022" name="Plant J.">
        <title>Strategies of tolerance reflected in two North American maple genomes.</title>
        <authorList>
            <person name="McEvoy S.L."/>
            <person name="Sezen U.U."/>
            <person name="Trouern-Trend A."/>
            <person name="McMahon S.M."/>
            <person name="Schaberg P.G."/>
            <person name="Yang J."/>
            <person name="Wegrzyn J.L."/>
            <person name="Swenson N.G."/>
        </authorList>
    </citation>
    <scope>NUCLEOTIDE SEQUENCE</scope>
    <source>
        <strain evidence="2">NS2018</strain>
    </source>
</reference>
<reference evidence="2" key="2">
    <citation type="submission" date="2023-06" db="EMBL/GenBank/DDBJ databases">
        <authorList>
            <person name="Swenson N.G."/>
            <person name="Wegrzyn J.L."/>
            <person name="Mcevoy S.L."/>
        </authorList>
    </citation>
    <scope>NUCLEOTIDE SEQUENCE</scope>
    <source>
        <strain evidence="2">NS2018</strain>
        <tissue evidence="2">Leaf</tissue>
    </source>
</reference>
<gene>
    <name evidence="2" type="ORF">LWI29_033271</name>
</gene>
<evidence type="ECO:0000256" key="1">
    <source>
        <dbReference type="ARBA" id="ARBA00008684"/>
    </source>
</evidence>
<accession>A0AA39T7Z6</accession>
<organism evidence="2 3">
    <name type="scientific">Acer saccharum</name>
    <name type="common">Sugar maple</name>
    <dbReference type="NCBI Taxonomy" id="4024"/>
    <lineage>
        <taxon>Eukaryota</taxon>
        <taxon>Viridiplantae</taxon>
        <taxon>Streptophyta</taxon>
        <taxon>Embryophyta</taxon>
        <taxon>Tracheophyta</taxon>
        <taxon>Spermatophyta</taxon>
        <taxon>Magnoliopsida</taxon>
        <taxon>eudicotyledons</taxon>
        <taxon>Gunneridae</taxon>
        <taxon>Pentapetalae</taxon>
        <taxon>rosids</taxon>
        <taxon>malvids</taxon>
        <taxon>Sapindales</taxon>
        <taxon>Sapindaceae</taxon>
        <taxon>Hippocastanoideae</taxon>
        <taxon>Acereae</taxon>
        <taxon>Acer</taxon>
    </lineage>
</organism>
<sequence length="211" mass="24190">MLQMIYLASQETLVIEEIVREGDAAGSRAWAARRSTTAVARSAESEEMVLRRRSYKRVEEQTTSECSEELGRQNGGYQEKKSGLEVDEIWVGGGRNLVLEEDARLVGNLRSERLANLIGCCYEGDERLLVAEFMPNETLAKHLFHWEKQPMKWAMRLRVELYLFDKEVNPRLSCFGMMKNSRDGKSYSTNLAFTPPEYLRTGRSRIITLAL</sequence>
<comment type="similarity">
    <text evidence="1">Belongs to the protein kinase superfamily. Ser/Thr protein kinase family.</text>
</comment>
<dbReference type="SUPFAM" id="SSF56112">
    <property type="entry name" value="Protein kinase-like (PK-like)"/>
    <property type="match status" value="1"/>
</dbReference>
<dbReference type="GO" id="GO:0012505">
    <property type="term" value="C:endomembrane system"/>
    <property type="evidence" value="ECO:0007669"/>
    <property type="project" value="UniProtKB-SubCell"/>
</dbReference>
<dbReference type="Proteomes" id="UP001168877">
    <property type="component" value="Unassembled WGS sequence"/>
</dbReference>
<evidence type="ECO:0000313" key="2">
    <source>
        <dbReference type="EMBL" id="KAK0602433.1"/>
    </source>
</evidence>
<dbReference type="InterPro" id="IPR045845">
    <property type="entry name" value="BSK"/>
</dbReference>
<name>A0AA39T7Z6_ACESA</name>
<comment type="caution">
    <text evidence="2">The sequence shown here is derived from an EMBL/GenBank/DDBJ whole genome shotgun (WGS) entry which is preliminary data.</text>
</comment>
<evidence type="ECO:0008006" key="4">
    <source>
        <dbReference type="Google" id="ProtNLM"/>
    </source>
</evidence>
<keyword evidence="3" id="KW-1185">Reference proteome</keyword>
<proteinExistence type="inferred from homology"/>
<dbReference type="PANTHER" id="PTHR45863:SF6">
    <property type="entry name" value="SERINE_THREONINE-PROTEIN KINASE BSK6"/>
    <property type="match status" value="1"/>
</dbReference>
<dbReference type="InterPro" id="IPR011009">
    <property type="entry name" value="Kinase-like_dom_sf"/>
</dbReference>
<dbReference type="EMBL" id="JAUESC010000003">
    <property type="protein sequence ID" value="KAK0602433.1"/>
    <property type="molecule type" value="Genomic_DNA"/>
</dbReference>